<dbReference type="InterPro" id="IPR036514">
    <property type="entry name" value="SGNH_hydro_sf"/>
</dbReference>
<evidence type="ECO:0000256" key="2">
    <source>
        <dbReference type="SAM" id="SignalP"/>
    </source>
</evidence>
<dbReference type="InterPro" id="IPR001087">
    <property type="entry name" value="GDSL"/>
</dbReference>
<dbReference type="Proteomes" id="UP001194580">
    <property type="component" value="Unassembled WGS sequence"/>
</dbReference>
<proteinExistence type="inferred from homology"/>
<gene>
    <name evidence="3" type="ORF">BGZ95_002998</name>
</gene>
<reference evidence="3" key="1">
    <citation type="journal article" date="2020" name="Fungal Divers.">
        <title>Resolving the Mortierellaceae phylogeny through synthesis of multi-gene phylogenetics and phylogenomics.</title>
        <authorList>
            <person name="Vandepol N."/>
            <person name="Liber J."/>
            <person name="Desiro A."/>
            <person name="Na H."/>
            <person name="Kennedy M."/>
            <person name="Barry K."/>
            <person name="Grigoriev I.V."/>
            <person name="Miller A.N."/>
            <person name="O'Donnell K."/>
            <person name="Stajich J.E."/>
            <person name="Bonito G."/>
        </authorList>
    </citation>
    <scope>NUCLEOTIDE SEQUENCE</scope>
    <source>
        <strain evidence="3">NRRL 28262</strain>
    </source>
</reference>
<keyword evidence="2" id="KW-0732">Signal</keyword>
<accession>A0AAD4D4T4</accession>
<evidence type="ECO:0000313" key="4">
    <source>
        <dbReference type="Proteomes" id="UP001194580"/>
    </source>
</evidence>
<keyword evidence="4" id="KW-1185">Reference proteome</keyword>
<comment type="caution">
    <text evidence="3">The sequence shown here is derived from an EMBL/GenBank/DDBJ whole genome shotgun (WGS) entry which is preliminary data.</text>
</comment>
<organism evidence="3 4">
    <name type="scientific">Linnemannia exigua</name>
    <dbReference type="NCBI Taxonomy" id="604196"/>
    <lineage>
        <taxon>Eukaryota</taxon>
        <taxon>Fungi</taxon>
        <taxon>Fungi incertae sedis</taxon>
        <taxon>Mucoromycota</taxon>
        <taxon>Mortierellomycotina</taxon>
        <taxon>Mortierellomycetes</taxon>
        <taxon>Mortierellales</taxon>
        <taxon>Mortierellaceae</taxon>
        <taxon>Linnemannia</taxon>
    </lineage>
</organism>
<sequence length="340" mass="38375">MRFLLFSIVSLALAYQGVSAQSSYQGQSRFVSRGCLPARFKSLVVFGDSFSDTGNVLELSKHTWPRPAFYPGGRFTNGPVWTDYVAKDRKLNLTNFAHGGATTDSDVVQGYSGSKADLPVPGFIQQINDYYLPDRSPEDIAELDSTLFVVSFQGNDFLFDTSITTETVLANVERGIHQLIDRGARHIVVMENFDFGTIPYFQSNKTLAEEMSALAEKEHREYQDMMRRFRRKYGQPRRSGGADGQSHIFFNCGGQQAYSDNNDRPETKVNIAFFDVFVLVRRLNHHHRLRQLGITDVIHGCVSPDARTGCADPASHFYYDPYHSSTKIHREIANGFLELL</sequence>
<name>A0AAD4D4T4_9FUNG</name>
<feature type="chain" id="PRO_5042121419" evidence="2">
    <location>
        <begin position="21"/>
        <end position="340"/>
    </location>
</feature>
<dbReference type="PANTHER" id="PTHR22835:SF659">
    <property type="entry name" value="GDSL LIPASE_ACYLHYDROLASE, PUTATIVE (AFU_ORTHOLOGUE AFUA_2G00510)-RELATED"/>
    <property type="match status" value="1"/>
</dbReference>
<dbReference type="Gene3D" id="3.40.50.1110">
    <property type="entry name" value="SGNH hydrolase"/>
    <property type="match status" value="1"/>
</dbReference>
<evidence type="ECO:0000313" key="3">
    <source>
        <dbReference type="EMBL" id="KAG0266820.1"/>
    </source>
</evidence>
<dbReference type="SUPFAM" id="SSF52266">
    <property type="entry name" value="SGNH hydrolase"/>
    <property type="match status" value="1"/>
</dbReference>
<dbReference type="EMBL" id="JAAAIL010001660">
    <property type="protein sequence ID" value="KAG0266820.1"/>
    <property type="molecule type" value="Genomic_DNA"/>
</dbReference>
<dbReference type="GO" id="GO:0016788">
    <property type="term" value="F:hydrolase activity, acting on ester bonds"/>
    <property type="evidence" value="ECO:0007669"/>
    <property type="project" value="InterPro"/>
</dbReference>
<dbReference type="AlphaFoldDB" id="A0AAD4D4T4"/>
<dbReference type="Pfam" id="PF00657">
    <property type="entry name" value="Lipase_GDSL"/>
    <property type="match status" value="1"/>
</dbReference>
<feature type="signal peptide" evidence="2">
    <location>
        <begin position="1"/>
        <end position="20"/>
    </location>
</feature>
<dbReference type="CDD" id="cd01846">
    <property type="entry name" value="fatty_acyltransferase_like"/>
    <property type="match status" value="1"/>
</dbReference>
<comment type="similarity">
    <text evidence="1">Belongs to the 'GDSL' lipolytic enzyme family.</text>
</comment>
<evidence type="ECO:0000256" key="1">
    <source>
        <dbReference type="ARBA" id="ARBA00008668"/>
    </source>
</evidence>
<protein>
    <submittedName>
        <fullName evidence="3">Uncharacterized protein</fullName>
    </submittedName>
</protein>
<dbReference type="PANTHER" id="PTHR22835">
    <property type="entry name" value="ZINC FINGER FYVE DOMAIN CONTAINING PROTEIN"/>
    <property type="match status" value="1"/>
</dbReference>